<keyword evidence="3" id="KW-1185">Reference proteome</keyword>
<feature type="domain" description="LTD" evidence="1">
    <location>
        <begin position="323"/>
        <end position="438"/>
    </location>
</feature>
<evidence type="ECO:0000259" key="1">
    <source>
        <dbReference type="PROSITE" id="PS51841"/>
    </source>
</evidence>
<sequence>MLPILLLGGAAAVPIDLSDGSAAQSTTLSTYDASLAIDGIPNFTHTVPEDPDPTWQIALPVYETFTEITIVNRGGTGSWLPRFRDLTVQVVDFSGDVDSDFNGGTVVYQSDVLNPGNILGSPASITVNVGEATGNMIRVIRKPDGQDQGVLSLDEVTAVGLERILSFASTTPLIAPGDPIVLDWAVAPTVTGISINHGIGDVMSITSDGVGSYSNGTGPSETTTYELTATSSGGSTKVSTTIAVTDQPLIYSFAADQLFVSSGSTVNLNWNAAGNVESLALNGDRVVGTTGTSVQVTSDTVFELVAGNGEGTVSRKVGVKVIEPGVPVISEFLASNSDGLTDADGNSSDWIELYNPGSVPAPLLGYYLTDDESEPTKWAFPDVTMAPGSHLIIFASGDNRVDPSGELHANFSLSVDGEYLALVKPDAITIASEYHPGFPAQRTDVSYGIDGVTNVDGYFLSPTPGAPNGSSVLGFVRDTAFSLDRGFYTDPIEVEISSPTPGAEIRYTLDGSKPTATSGHIYTPGSPVTISQTSVLRAAAFLDQYEPTNVDTHTYIFKADVISGANMDTDITQDPDYGPKMDQALSAIPSISLNFSGDLDYDEKEVSIELINFESGDKQADAGMERFGGYVTNFDKRSARITFRKEYGPGKLDFDLFENYDWASYQPAKEYDAIELRAGNHDMWQRGAYLSNRYADDALLDMGQIAPHGRFVHLYMNGEYWGQYHLRERWNASMLSEYFGGEKEDYEAVNANNAGRQFQTGVVYDGTGEQWMETQSLVNGETPFASARSHLDINNLIDFMLLWTSGDSESEFRAAGSVPLGVPFKFFLKDADGFLRTPSNSHHNVDHNGPLSAMTALANEGHPDYRMLLADRIHMHYFNDGALTSEKNIERLQKRVEETQLSIIPESARWGYMDPSLTPGRWASYQQNLINNHFPSLEATMISRFEEAGMYPSTDAPIYSSHGGSVQAGGGPTISVTDPSYKVYYLFGAGDSDPDPYRHSLDPRLPGGGVNPAASMIEFSGSSGSSVPIVQSGDNWSYLDNGTNQGVAWRAASFVEDGSWKNGPSELGYGDDDEAEVVGYVDADAVTPGMQKNATTYFRKSDIYISNPSQFANFSLNYVFDDGIAIYVNGVEVERRNLAANADFDQYTGSGSADDEEGSKMLDSSLFVEGNNTIAVEIHNKDGNSSDISFNLELSGNLPGSGLNSSPIAVTESGWLLSRSYNTANGEWSALNIAFFTPEPVLADSGNLVISEFNYHPEDPLTSAELAAATDADEFEFVEFKNVASVPVDLSGVSFTTGIEFTFAANNILPAGGRMVIVKNMAAFEARYAGQLGSILFGTDALGGSEYGGKLSNSGEQLVLEDAEGGIIHDFSFSDEAPWPTASDGPGFSLVLINPEMPIPDHNLARSWAASARIGGYPGAPGAVGFVGDPLVDQDGDGLKAIVEYALGSSDSVAGDSTVSSGREFHEVNGVTSEYLTIRFLRNQHAANAVRIDPQIGEDLTSWSGEPELVLVSETDMLDGTTRVVYRSAVPIGERSSGREFIQIKVEQ</sequence>
<dbReference type="Pfam" id="PF13290">
    <property type="entry name" value="CHB_HEX_C_1"/>
    <property type="match status" value="1"/>
</dbReference>
<dbReference type="Pfam" id="PF08757">
    <property type="entry name" value="CotH"/>
    <property type="match status" value="1"/>
</dbReference>
<dbReference type="PROSITE" id="PS51841">
    <property type="entry name" value="LTD"/>
    <property type="match status" value="1"/>
</dbReference>
<dbReference type="Gene3D" id="2.60.120.260">
    <property type="entry name" value="Galactose-binding domain-like"/>
    <property type="match status" value="2"/>
</dbReference>
<dbReference type="EMBL" id="JBHTBS010000005">
    <property type="protein sequence ID" value="MFC7337743.1"/>
    <property type="molecule type" value="Genomic_DNA"/>
</dbReference>
<dbReference type="Proteomes" id="UP001596472">
    <property type="component" value="Unassembled WGS sequence"/>
</dbReference>
<evidence type="ECO:0000313" key="2">
    <source>
        <dbReference type="EMBL" id="MFC7337743.1"/>
    </source>
</evidence>
<dbReference type="Pfam" id="PF00932">
    <property type="entry name" value="LTD"/>
    <property type="match status" value="2"/>
</dbReference>
<proteinExistence type="predicted"/>
<reference evidence="3" key="1">
    <citation type="journal article" date="2019" name="Int. J. Syst. Evol. Microbiol.">
        <title>The Global Catalogue of Microorganisms (GCM) 10K type strain sequencing project: providing services to taxonomists for standard genome sequencing and annotation.</title>
        <authorList>
            <consortium name="The Broad Institute Genomics Platform"/>
            <consortium name="The Broad Institute Genome Sequencing Center for Infectious Disease"/>
            <person name="Wu L."/>
            <person name="Ma J."/>
        </authorList>
    </citation>
    <scope>NUCLEOTIDE SEQUENCE [LARGE SCALE GENOMIC DNA]</scope>
    <source>
        <strain evidence="3">CGMCC 4.1467</strain>
    </source>
</reference>
<protein>
    <submittedName>
        <fullName evidence="2">Lamin tail domain-containing protein</fullName>
    </submittedName>
</protein>
<dbReference type="InterPro" id="IPR036415">
    <property type="entry name" value="Lamin_tail_dom_sf"/>
</dbReference>
<dbReference type="SUPFAM" id="SSF74853">
    <property type="entry name" value="Lamin A/C globular tail domain"/>
    <property type="match status" value="1"/>
</dbReference>
<organism evidence="2 3">
    <name type="scientific">Haloferula chungangensis</name>
    <dbReference type="NCBI Taxonomy" id="1048331"/>
    <lineage>
        <taxon>Bacteria</taxon>
        <taxon>Pseudomonadati</taxon>
        <taxon>Verrucomicrobiota</taxon>
        <taxon>Verrucomicrobiia</taxon>
        <taxon>Verrucomicrobiales</taxon>
        <taxon>Verrucomicrobiaceae</taxon>
        <taxon>Haloferula</taxon>
    </lineage>
</organism>
<dbReference type="InterPro" id="IPR014867">
    <property type="entry name" value="Spore_coat_CotH_CotH2/3/7"/>
</dbReference>
<dbReference type="InterPro" id="IPR001322">
    <property type="entry name" value="Lamin_tail_dom"/>
</dbReference>
<dbReference type="Gene3D" id="2.60.40.1260">
    <property type="entry name" value="Lamin Tail domain"/>
    <property type="match status" value="1"/>
</dbReference>
<evidence type="ECO:0000313" key="3">
    <source>
        <dbReference type="Proteomes" id="UP001596472"/>
    </source>
</evidence>
<dbReference type="SUPFAM" id="SSF49785">
    <property type="entry name" value="Galactose-binding domain-like"/>
    <property type="match status" value="1"/>
</dbReference>
<dbReference type="RefSeq" id="WP_379712328.1">
    <property type="nucleotide sequence ID" value="NZ_JBHTBS010000005.1"/>
</dbReference>
<dbReference type="InterPro" id="IPR008979">
    <property type="entry name" value="Galactose-bd-like_sf"/>
</dbReference>
<gene>
    <name evidence="2" type="ORF">ACFQY0_11185</name>
</gene>
<accession>A0ABW2L5U5</accession>
<dbReference type="InterPro" id="IPR059177">
    <property type="entry name" value="GH29D-like_dom"/>
</dbReference>
<name>A0ABW2L5U5_9BACT</name>
<comment type="caution">
    <text evidence="2">The sequence shown here is derived from an EMBL/GenBank/DDBJ whole genome shotgun (WGS) entry which is preliminary data.</text>
</comment>